<evidence type="ECO:0000256" key="4">
    <source>
        <dbReference type="ARBA" id="ARBA00023136"/>
    </source>
</evidence>
<keyword evidence="8" id="KW-1185">Reference proteome</keyword>
<evidence type="ECO:0000313" key="7">
    <source>
        <dbReference type="EMBL" id="RMI28816.1"/>
    </source>
</evidence>
<keyword evidence="2 5" id="KW-0812">Transmembrane</keyword>
<feature type="transmembrane region" description="Helical" evidence="5">
    <location>
        <begin position="139"/>
        <end position="164"/>
    </location>
</feature>
<evidence type="ECO:0000256" key="2">
    <source>
        <dbReference type="ARBA" id="ARBA00022692"/>
    </source>
</evidence>
<dbReference type="RefSeq" id="WP_122191236.1">
    <property type="nucleotide sequence ID" value="NZ_RFFH01000018.1"/>
</dbReference>
<feature type="transmembrane region" description="Helical" evidence="5">
    <location>
        <begin position="338"/>
        <end position="361"/>
    </location>
</feature>
<feature type="transmembrane region" description="Helical" evidence="5">
    <location>
        <begin position="249"/>
        <end position="267"/>
    </location>
</feature>
<feature type="transmembrane region" description="Helical" evidence="5">
    <location>
        <begin position="373"/>
        <end position="400"/>
    </location>
</feature>
<feature type="domain" description="Major facilitator superfamily (MFS) profile" evidence="6">
    <location>
        <begin position="14"/>
        <end position="428"/>
    </location>
</feature>
<dbReference type="SUPFAM" id="SSF103473">
    <property type="entry name" value="MFS general substrate transporter"/>
    <property type="match status" value="1"/>
</dbReference>
<dbReference type="InterPro" id="IPR036259">
    <property type="entry name" value="MFS_trans_sf"/>
</dbReference>
<dbReference type="PROSITE" id="PS00216">
    <property type="entry name" value="SUGAR_TRANSPORT_1"/>
    <property type="match status" value="1"/>
</dbReference>
<dbReference type="GO" id="GO:0046943">
    <property type="term" value="F:carboxylic acid transmembrane transporter activity"/>
    <property type="evidence" value="ECO:0007669"/>
    <property type="project" value="TreeGrafter"/>
</dbReference>
<dbReference type="PROSITE" id="PS50850">
    <property type="entry name" value="MFS"/>
    <property type="match status" value="1"/>
</dbReference>
<comment type="caution">
    <text evidence="7">The sequence shown here is derived from an EMBL/GenBank/DDBJ whole genome shotgun (WGS) entry which is preliminary data.</text>
</comment>
<dbReference type="Gene3D" id="1.20.1250.20">
    <property type="entry name" value="MFS general substrate transporter like domains"/>
    <property type="match status" value="1"/>
</dbReference>
<dbReference type="CDD" id="cd17365">
    <property type="entry name" value="MFS_PcaK_like"/>
    <property type="match status" value="1"/>
</dbReference>
<dbReference type="Pfam" id="PF07690">
    <property type="entry name" value="MFS_1"/>
    <property type="match status" value="1"/>
</dbReference>
<dbReference type="OrthoDB" id="9787026at2"/>
<comment type="subcellular location">
    <subcellularLocation>
        <location evidence="1">Cell membrane</location>
        <topology evidence="1">Multi-pass membrane protein</topology>
    </subcellularLocation>
</comment>
<feature type="transmembrane region" description="Helical" evidence="5">
    <location>
        <begin position="314"/>
        <end position="332"/>
    </location>
</feature>
<feature type="transmembrane region" description="Helical" evidence="5">
    <location>
        <begin position="406"/>
        <end position="428"/>
    </location>
</feature>
<accession>A0A3M2KVW0</accession>
<evidence type="ECO:0000256" key="3">
    <source>
        <dbReference type="ARBA" id="ARBA00022989"/>
    </source>
</evidence>
<feature type="transmembrane region" description="Helical" evidence="5">
    <location>
        <begin position="82"/>
        <end position="101"/>
    </location>
</feature>
<evidence type="ECO:0000313" key="8">
    <source>
        <dbReference type="Proteomes" id="UP000279275"/>
    </source>
</evidence>
<evidence type="ECO:0000256" key="1">
    <source>
        <dbReference type="ARBA" id="ARBA00004651"/>
    </source>
</evidence>
<sequence>MRRSQSRSRAGLFVVALCFLTTVADGYDLIVYGATVPKLLHEPGWHLTPGAAGAIGSWTLAGLMVGFLVAGPLSDRLGRRKIMIMGVAWFSVGSLVCSLAQSPEFLGAARFLTGIGLGGVVPSAIALTVEFAPKHRRQLYNGLTLTGYSIGGIISALAAIALLPDHGWRMLYAIAALYALILPIMYFTLPESLNFLVLQGKSDEARKAAERYGLDLDEAVAEHGTSPIAVEPGSSRGYRQVIASGNRTAVALFAVVCFCGQLISYGLNTWLPQLMRQAGYPLGSALQFLLVMQIGAIVGMVGGALLGDRFGPRWVVAAFFLVGGISLVVLSQRLEVGLLMLAVAGAGLGSIGTTALGYGYIATHFPASCRGSALGITVGLGRVGAIVGPLVGGWVIGAGLGGEWSFYAFAIPAFAAAAAVVFVVRAAARNDGTDLRSDEGLAGATA</sequence>
<proteinExistence type="predicted"/>
<dbReference type="AlphaFoldDB" id="A0A3M2KVW0"/>
<dbReference type="InterPro" id="IPR020846">
    <property type="entry name" value="MFS_dom"/>
</dbReference>
<evidence type="ECO:0000256" key="5">
    <source>
        <dbReference type="SAM" id="Phobius"/>
    </source>
</evidence>
<keyword evidence="4 5" id="KW-0472">Membrane</keyword>
<gene>
    <name evidence="7" type="ORF">EBN03_28465</name>
</gene>
<dbReference type="EMBL" id="RFFH01000018">
    <property type="protein sequence ID" value="RMI28816.1"/>
    <property type="molecule type" value="Genomic_DNA"/>
</dbReference>
<dbReference type="Proteomes" id="UP000279275">
    <property type="component" value="Unassembled WGS sequence"/>
</dbReference>
<feature type="transmembrane region" description="Helical" evidence="5">
    <location>
        <begin position="107"/>
        <end position="127"/>
    </location>
</feature>
<feature type="transmembrane region" description="Helical" evidence="5">
    <location>
        <begin position="50"/>
        <end position="70"/>
    </location>
</feature>
<dbReference type="InterPro" id="IPR005829">
    <property type="entry name" value="Sugar_transporter_CS"/>
</dbReference>
<dbReference type="InterPro" id="IPR011701">
    <property type="entry name" value="MFS"/>
</dbReference>
<feature type="transmembrane region" description="Helical" evidence="5">
    <location>
        <begin position="170"/>
        <end position="189"/>
    </location>
</feature>
<protein>
    <submittedName>
        <fullName evidence="7">MFS transporter</fullName>
    </submittedName>
</protein>
<feature type="transmembrane region" description="Helical" evidence="5">
    <location>
        <begin position="287"/>
        <end position="307"/>
    </location>
</feature>
<dbReference type="PROSITE" id="PS00217">
    <property type="entry name" value="SUGAR_TRANSPORT_2"/>
    <property type="match status" value="1"/>
</dbReference>
<reference evidence="7 8" key="1">
    <citation type="submission" date="2018-10" db="EMBL/GenBank/DDBJ databases">
        <title>Isolation from cow dung.</title>
        <authorList>
            <person name="Ling L."/>
        </authorList>
    </citation>
    <scope>NUCLEOTIDE SEQUENCE [LARGE SCALE GENOMIC DNA]</scope>
    <source>
        <strain evidence="7 8">NEAU-LL90</strain>
    </source>
</reference>
<dbReference type="PANTHER" id="PTHR23508">
    <property type="entry name" value="CARBOXYLIC ACID TRANSPORTER PROTEIN HOMOLOG"/>
    <property type="match status" value="1"/>
</dbReference>
<organism evidence="7 8">
    <name type="scientific">Nocardia stercoris</name>
    <dbReference type="NCBI Taxonomy" id="2483361"/>
    <lineage>
        <taxon>Bacteria</taxon>
        <taxon>Bacillati</taxon>
        <taxon>Actinomycetota</taxon>
        <taxon>Actinomycetes</taxon>
        <taxon>Mycobacteriales</taxon>
        <taxon>Nocardiaceae</taxon>
        <taxon>Nocardia</taxon>
    </lineage>
</organism>
<dbReference type="PANTHER" id="PTHR23508:SF10">
    <property type="entry name" value="CARBOXYLIC ACID TRANSPORTER PROTEIN HOMOLOG"/>
    <property type="match status" value="1"/>
</dbReference>
<dbReference type="GO" id="GO:0005886">
    <property type="term" value="C:plasma membrane"/>
    <property type="evidence" value="ECO:0007669"/>
    <property type="project" value="UniProtKB-SubCell"/>
</dbReference>
<keyword evidence="3 5" id="KW-1133">Transmembrane helix</keyword>
<evidence type="ECO:0000259" key="6">
    <source>
        <dbReference type="PROSITE" id="PS50850"/>
    </source>
</evidence>
<name>A0A3M2KVW0_9NOCA</name>